<comment type="catalytic activity">
    <reaction evidence="6">
        <text>glycolate + A = glyoxylate + AH2</text>
        <dbReference type="Rhea" id="RHEA:21264"/>
        <dbReference type="ChEBI" id="CHEBI:13193"/>
        <dbReference type="ChEBI" id="CHEBI:17499"/>
        <dbReference type="ChEBI" id="CHEBI:29805"/>
        <dbReference type="ChEBI" id="CHEBI:36655"/>
        <dbReference type="EC" id="1.1.99.14"/>
    </reaction>
</comment>
<gene>
    <name evidence="8" type="primary">glcF</name>
    <name evidence="8" type="ORF">OMP39_14015</name>
</gene>
<comment type="catalytic activity">
    <reaction evidence="6">
        <text>(R)-lactate + A = pyruvate + AH2</text>
        <dbReference type="Rhea" id="RHEA:15089"/>
        <dbReference type="ChEBI" id="CHEBI:13193"/>
        <dbReference type="ChEBI" id="CHEBI:15361"/>
        <dbReference type="ChEBI" id="CHEBI:16004"/>
        <dbReference type="ChEBI" id="CHEBI:17499"/>
    </reaction>
</comment>
<evidence type="ECO:0000259" key="7">
    <source>
        <dbReference type="PROSITE" id="PS51379"/>
    </source>
</evidence>
<protein>
    <recommendedName>
        <fullName evidence="6">Glycolate oxidase iron-sulfur subunit</fullName>
        <ecNumber evidence="6">1.1.99.14</ecNumber>
    </recommendedName>
</protein>
<evidence type="ECO:0000313" key="8">
    <source>
        <dbReference type="EMBL" id="UZD54758.1"/>
    </source>
</evidence>
<dbReference type="PIRSF" id="PIRSF000139">
    <property type="entry name" value="Glc_ox_4Fe-4S"/>
    <property type="match status" value="1"/>
</dbReference>
<keyword evidence="2 6" id="KW-0479">Metal-binding</keyword>
<dbReference type="Pfam" id="PF13183">
    <property type="entry name" value="Fer4_8"/>
    <property type="match status" value="1"/>
</dbReference>
<evidence type="ECO:0000256" key="5">
    <source>
        <dbReference type="ARBA" id="ARBA00023014"/>
    </source>
</evidence>
<keyword evidence="6" id="KW-0813">Transport</keyword>
<dbReference type="GO" id="GO:0019154">
    <property type="term" value="F:glycolate dehydrogenase activity"/>
    <property type="evidence" value="ECO:0007669"/>
    <property type="project" value="UniProtKB-EC"/>
</dbReference>
<dbReference type="PANTHER" id="PTHR32479:SF17">
    <property type="entry name" value="GLYCOLATE OXIDASE IRON-SULFUR SUBUNIT"/>
    <property type="match status" value="1"/>
</dbReference>
<keyword evidence="8" id="KW-0560">Oxidoreductase</keyword>
<evidence type="ECO:0000313" key="9">
    <source>
        <dbReference type="Proteomes" id="UP001163266"/>
    </source>
</evidence>
<dbReference type="InterPro" id="IPR012257">
    <property type="entry name" value="Glc_ox_4Fe-4S"/>
</dbReference>
<accession>A0ABY6MRX0</accession>
<name>A0ABY6MRX0_9BURK</name>
<dbReference type="EMBL" id="CP110257">
    <property type="protein sequence ID" value="UZD54758.1"/>
    <property type="molecule type" value="Genomic_DNA"/>
</dbReference>
<proteinExistence type="predicted"/>
<dbReference type="PROSITE" id="PS51379">
    <property type="entry name" value="4FE4S_FER_2"/>
    <property type="match status" value="2"/>
</dbReference>
<evidence type="ECO:0000256" key="2">
    <source>
        <dbReference type="ARBA" id="ARBA00022723"/>
    </source>
</evidence>
<keyword evidence="4 6" id="KW-0408">Iron</keyword>
<keyword evidence="3" id="KW-0677">Repeat</keyword>
<dbReference type="Gene3D" id="1.10.1060.10">
    <property type="entry name" value="Alpha-helical ferredoxin"/>
    <property type="match status" value="1"/>
</dbReference>
<evidence type="ECO:0000256" key="6">
    <source>
        <dbReference type="PIRNR" id="PIRNR000139"/>
    </source>
</evidence>
<dbReference type="Proteomes" id="UP001163266">
    <property type="component" value="Chromosome"/>
</dbReference>
<dbReference type="NCBIfam" id="NF008434">
    <property type="entry name" value="PRK11274.1"/>
    <property type="match status" value="1"/>
</dbReference>
<dbReference type="PROSITE" id="PS00198">
    <property type="entry name" value="4FE4S_FER_1"/>
    <property type="match status" value="2"/>
</dbReference>
<reference evidence="8" key="1">
    <citation type="submission" date="2022-10" db="EMBL/GenBank/DDBJ databases">
        <title>Complete genome sequence of Schlegelella aquatica LMG 23380.</title>
        <authorList>
            <person name="Musilova J."/>
            <person name="Kourilova X."/>
            <person name="Bezdicek M."/>
            <person name="Hermankova K."/>
            <person name="Obruca S."/>
            <person name="Sedlar K."/>
        </authorList>
    </citation>
    <scope>NUCLEOTIDE SEQUENCE</scope>
    <source>
        <strain evidence="8">LMG 23380</strain>
    </source>
</reference>
<dbReference type="InterPro" id="IPR017896">
    <property type="entry name" value="4Fe4S_Fe-S-bd"/>
</dbReference>
<dbReference type="InterPro" id="IPR017900">
    <property type="entry name" value="4Fe4S_Fe_S_CS"/>
</dbReference>
<dbReference type="Pfam" id="PF02754">
    <property type="entry name" value="CCG"/>
    <property type="match status" value="2"/>
</dbReference>
<dbReference type="EC" id="1.1.99.14" evidence="6"/>
<dbReference type="InterPro" id="IPR009051">
    <property type="entry name" value="Helical_ferredxn"/>
</dbReference>
<feature type="domain" description="4Fe-4S ferredoxin-type" evidence="7">
    <location>
        <begin position="16"/>
        <end position="47"/>
    </location>
</feature>
<comment type="cofactor">
    <cofactor evidence="6">
        <name>[4Fe-4S] cluster</name>
        <dbReference type="ChEBI" id="CHEBI:49883"/>
    </cofactor>
    <text evidence="6">Binds 2 [4Fe-4S] clusters.</text>
</comment>
<dbReference type="PANTHER" id="PTHR32479">
    <property type="entry name" value="GLYCOLATE OXIDASE IRON-SULFUR SUBUNIT"/>
    <property type="match status" value="1"/>
</dbReference>
<evidence type="ECO:0000256" key="4">
    <source>
        <dbReference type="ARBA" id="ARBA00023004"/>
    </source>
</evidence>
<feature type="domain" description="4Fe-4S ferredoxin-type" evidence="7">
    <location>
        <begin position="66"/>
        <end position="89"/>
    </location>
</feature>
<dbReference type="RefSeq" id="WP_264892387.1">
    <property type="nucleotide sequence ID" value="NZ_CP110257.1"/>
</dbReference>
<keyword evidence="5 6" id="KW-0411">Iron-sulfur</keyword>
<keyword evidence="1 6" id="KW-0004">4Fe-4S</keyword>
<dbReference type="SUPFAM" id="SSF54862">
    <property type="entry name" value="4Fe-4S ferredoxins"/>
    <property type="match status" value="1"/>
</dbReference>
<evidence type="ECO:0000256" key="1">
    <source>
        <dbReference type="ARBA" id="ARBA00022485"/>
    </source>
</evidence>
<evidence type="ECO:0000256" key="3">
    <source>
        <dbReference type="ARBA" id="ARBA00022737"/>
    </source>
</evidence>
<organism evidence="8 9">
    <name type="scientific">Caldimonas aquatica</name>
    <dbReference type="NCBI Taxonomy" id="376175"/>
    <lineage>
        <taxon>Bacteria</taxon>
        <taxon>Pseudomonadati</taxon>
        <taxon>Pseudomonadota</taxon>
        <taxon>Betaproteobacteria</taxon>
        <taxon>Burkholderiales</taxon>
        <taxon>Sphaerotilaceae</taxon>
        <taxon>Caldimonas</taxon>
    </lineage>
</organism>
<keyword evidence="9" id="KW-1185">Reference proteome</keyword>
<comment type="function">
    <text evidence="6">Component of a complex that catalyzes the oxidation of glycolate to glyoxylate.</text>
</comment>
<sequence length="411" mass="45348">MQTHLAPEFKDTPEGQEAEAILRKCVHCGFCTATCPTYQLLGDELDGPRGRIYLMKQVLEGQPVTRSTQLHLDRCLTCRNCETTCPSGVQYGHLVDIGRKVVEARVERPLGERWLRTALKEGLTSPLFAPAMKLGQMVRPLLPAALKNKVPPKDRSPRAHQWPQRQHPRKVLMLTGCVQPAMMPNINSATARVLDAAGIQTLVADGAGCCGAIRTHLNDHEGGLADMRRNIDAWWPAVMRGEVEAIVMNASGCGVTVKEYGHALRHDPQYAEKAQRISDLTRDLSELLPDLVPRLKPRLRAKPAMRLAYHPPCTLQHGQKLRGGVEGPLRELGFEVELATGEAHLCCGSAGTYSVLQPELAYPLRDRKLSQLLPRNPHAIVSANIGCIQHLQSGTEVPVRHWVEVLDDALA</sequence>
<keyword evidence="6" id="KW-0249">Electron transport</keyword>
<dbReference type="InterPro" id="IPR004017">
    <property type="entry name" value="Cys_rich_dom"/>
</dbReference>